<comment type="caution">
    <text evidence="2">The sequence shown here is derived from an EMBL/GenBank/DDBJ whole genome shotgun (WGS) entry which is preliminary data.</text>
</comment>
<dbReference type="Proteomes" id="UP000828390">
    <property type="component" value="Unassembled WGS sequence"/>
</dbReference>
<evidence type="ECO:0000256" key="1">
    <source>
        <dbReference type="SAM" id="MobiDB-lite"/>
    </source>
</evidence>
<proteinExistence type="predicted"/>
<organism evidence="2 3">
    <name type="scientific">Dreissena polymorpha</name>
    <name type="common">Zebra mussel</name>
    <name type="synonym">Mytilus polymorpha</name>
    <dbReference type="NCBI Taxonomy" id="45954"/>
    <lineage>
        <taxon>Eukaryota</taxon>
        <taxon>Metazoa</taxon>
        <taxon>Spiralia</taxon>
        <taxon>Lophotrochozoa</taxon>
        <taxon>Mollusca</taxon>
        <taxon>Bivalvia</taxon>
        <taxon>Autobranchia</taxon>
        <taxon>Heteroconchia</taxon>
        <taxon>Euheterodonta</taxon>
        <taxon>Imparidentia</taxon>
        <taxon>Neoheterodontei</taxon>
        <taxon>Myida</taxon>
        <taxon>Dreissenoidea</taxon>
        <taxon>Dreissenidae</taxon>
        <taxon>Dreissena</taxon>
    </lineage>
</organism>
<gene>
    <name evidence="2" type="ORF">DPMN_096790</name>
</gene>
<protein>
    <submittedName>
        <fullName evidence="2">Uncharacterized protein</fullName>
    </submittedName>
</protein>
<name>A0A9D4R531_DREPO</name>
<evidence type="ECO:0000313" key="2">
    <source>
        <dbReference type="EMBL" id="KAH3854252.1"/>
    </source>
</evidence>
<evidence type="ECO:0000313" key="3">
    <source>
        <dbReference type="Proteomes" id="UP000828390"/>
    </source>
</evidence>
<reference evidence="2" key="2">
    <citation type="submission" date="2020-11" db="EMBL/GenBank/DDBJ databases">
        <authorList>
            <person name="McCartney M.A."/>
            <person name="Auch B."/>
            <person name="Kono T."/>
            <person name="Mallez S."/>
            <person name="Becker A."/>
            <person name="Gohl D.M."/>
            <person name="Silverstein K.A.T."/>
            <person name="Koren S."/>
            <person name="Bechman K.B."/>
            <person name="Herman A."/>
            <person name="Abrahante J.E."/>
            <person name="Garbe J."/>
        </authorList>
    </citation>
    <scope>NUCLEOTIDE SEQUENCE</scope>
    <source>
        <strain evidence="2">Duluth1</strain>
        <tissue evidence="2">Whole animal</tissue>
    </source>
</reference>
<feature type="compositionally biased region" description="Polar residues" evidence="1">
    <location>
        <begin position="1"/>
        <end position="18"/>
    </location>
</feature>
<sequence>MRDDGSSLQSQSMRNNLLFSGIPEENASGSETPEVTESEFDQHLVSRTLSTTHVRIVPLTHRFRG</sequence>
<accession>A0A9D4R531</accession>
<reference evidence="2" key="1">
    <citation type="journal article" date="2019" name="bioRxiv">
        <title>The Genome of the Zebra Mussel, Dreissena polymorpha: A Resource for Invasive Species Research.</title>
        <authorList>
            <person name="McCartney M.A."/>
            <person name="Auch B."/>
            <person name="Kono T."/>
            <person name="Mallez S."/>
            <person name="Zhang Y."/>
            <person name="Obille A."/>
            <person name="Becker A."/>
            <person name="Abrahante J.E."/>
            <person name="Garbe J."/>
            <person name="Badalamenti J.P."/>
            <person name="Herman A."/>
            <person name="Mangelson H."/>
            <person name="Liachko I."/>
            <person name="Sullivan S."/>
            <person name="Sone E.D."/>
            <person name="Koren S."/>
            <person name="Silverstein K.A.T."/>
            <person name="Beckman K.B."/>
            <person name="Gohl D.M."/>
        </authorList>
    </citation>
    <scope>NUCLEOTIDE SEQUENCE</scope>
    <source>
        <strain evidence="2">Duluth1</strain>
        <tissue evidence="2">Whole animal</tissue>
    </source>
</reference>
<feature type="region of interest" description="Disordered" evidence="1">
    <location>
        <begin position="1"/>
        <end position="40"/>
    </location>
</feature>
<keyword evidence="3" id="KW-1185">Reference proteome</keyword>
<dbReference type="EMBL" id="JAIWYP010000003">
    <property type="protein sequence ID" value="KAH3854252.1"/>
    <property type="molecule type" value="Genomic_DNA"/>
</dbReference>
<dbReference type="AlphaFoldDB" id="A0A9D4R531"/>